<dbReference type="GO" id="GO:0016757">
    <property type="term" value="F:glycosyltransferase activity"/>
    <property type="evidence" value="ECO:0007669"/>
    <property type="project" value="UniProtKB-KW"/>
</dbReference>
<dbReference type="OrthoDB" id="9790710at2"/>
<evidence type="ECO:0000313" key="4">
    <source>
        <dbReference type="EMBL" id="THD84305.1"/>
    </source>
</evidence>
<comment type="caution">
    <text evidence="4">The sequence shown here is derived from an EMBL/GenBank/DDBJ whole genome shotgun (WGS) entry which is preliminary data.</text>
</comment>
<organism evidence="4 5">
    <name type="scientific">Aliigemmobacter aestuarii</name>
    <dbReference type="NCBI Taxonomy" id="1445661"/>
    <lineage>
        <taxon>Bacteria</taxon>
        <taxon>Pseudomonadati</taxon>
        <taxon>Pseudomonadota</taxon>
        <taxon>Alphaproteobacteria</taxon>
        <taxon>Rhodobacterales</taxon>
        <taxon>Paracoccaceae</taxon>
        <taxon>Aliigemmobacter</taxon>
    </lineage>
</organism>
<dbReference type="EMBL" id="SSND01000001">
    <property type="protein sequence ID" value="THD84305.1"/>
    <property type="molecule type" value="Genomic_DNA"/>
</dbReference>
<dbReference type="Pfam" id="PF00534">
    <property type="entry name" value="Glycos_transf_1"/>
    <property type="match status" value="1"/>
</dbReference>
<name>A0A4S3MR78_9RHOB</name>
<evidence type="ECO:0000259" key="3">
    <source>
        <dbReference type="Pfam" id="PF00534"/>
    </source>
</evidence>
<dbReference type="PANTHER" id="PTHR12526">
    <property type="entry name" value="GLYCOSYLTRANSFERASE"/>
    <property type="match status" value="1"/>
</dbReference>
<keyword evidence="5" id="KW-1185">Reference proteome</keyword>
<dbReference type="CDD" id="cd03801">
    <property type="entry name" value="GT4_PimA-like"/>
    <property type="match status" value="1"/>
</dbReference>
<gene>
    <name evidence="4" type="ORF">E7811_00695</name>
</gene>
<protein>
    <submittedName>
        <fullName evidence="4">Glycosyltransferase</fullName>
    </submittedName>
</protein>
<dbReference type="InterPro" id="IPR001296">
    <property type="entry name" value="Glyco_trans_1"/>
</dbReference>
<evidence type="ECO:0000256" key="1">
    <source>
        <dbReference type="ARBA" id="ARBA00022676"/>
    </source>
</evidence>
<keyword evidence="1" id="KW-0328">Glycosyltransferase</keyword>
<dbReference type="AlphaFoldDB" id="A0A4S3MR78"/>
<keyword evidence="2 4" id="KW-0808">Transferase</keyword>
<dbReference type="Gene3D" id="3.40.50.2000">
    <property type="entry name" value="Glycogen Phosphorylase B"/>
    <property type="match status" value="1"/>
</dbReference>
<dbReference type="SUPFAM" id="SSF53756">
    <property type="entry name" value="UDP-Glycosyltransferase/glycogen phosphorylase"/>
    <property type="match status" value="1"/>
</dbReference>
<accession>A0A4S3MR78</accession>
<feature type="domain" description="Glycosyl transferase family 1" evidence="3">
    <location>
        <begin position="219"/>
        <end position="357"/>
    </location>
</feature>
<dbReference type="PANTHER" id="PTHR12526:SF510">
    <property type="entry name" value="D-INOSITOL 3-PHOSPHATE GLYCOSYLTRANSFERASE"/>
    <property type="match status" value="1"/>
</dbReference>
<sequence length="574" mass="62225">MAGRADTLALDGAEMTARADRNAAIWFASDGYDPKAKGINGRRVAGESFLRGFLTHADVDEFVLLAHGGAGPAAVRAAARDLRPDMPFRAVSLADVHRISPLGCINYPSPNFATEVWRRAPYGAAAWSICGITHTTSTAGVMQGFFDLRMSPHADWDAVICTSQAVQASVRAQMDLIDDHIRRRFNAPPPPRPQLPVIPLGIHTAEFAPDPAAGAALRARLGAGPEDLVLTTIARLTPHEKFDPLPVYLALSQAARQLAPGQRLHLVLCGIFRDDYSRRVFESGAARLMPEVGFLILDGARAEDRQAALSGADAFAFLIDNIQETFGLAPIEAMAAGLPLIVSDWDGMRDTVTPDTGIRVATRTLRPEHAVREALRYQGGADSYVQYCAGVSALTQIDVPGMAEAVLRLARDPALRRRMGEAGRRRAVEHYDWSRVIPRMQDLWADLNARRRRAPVPPPRYPAWGLPVAPSPFLLFGAYPSQVAGFGAERYVATPPAAGAPDVAAMLALRDYAGLKRQFEPTASVEAVMAAILAGADRGLSRPEVENATGLRAPAVERAMIWLLKYDFIRPFGR</sequence>
<evidence type="ECO:0000256" key="2">
    <source>
        <dbReference type="ARBA" id="ARBA00022679"/>
    </source>
</evidence>
<proteinExistence type="predicted"/>
<dbReference type="Proteomes" id="UP000309450">
    <property type="component" value="Unassembled WGS sequence"/>
</dbReference>
<reference evidence="4 5" key="1">
    <citation type="submission" date="2019-04" db="EMBL/GenBank/DDBJ databases">
        <title>Draft genome sequence of Gemmobacter aestuarii sp. nov.</title>
        <authorList>
            <person name="Hameed A."/>
            <person name="Lin S.-Y."/>
            <person name="Shahina M."/>
            <person name="Lai W.-A."/>
            <person name="Young C.-C."/>
        </authorList>
    </citation>
    <scope>NUCLEOTIDE SEQUENCE [LARGE SCALE GENOMIC DNA]</scope>
    <source>
        <strain evidence="4 5">CC-PW-75</strain>
    </source>
</reference>
<evidence type="ECO:0000313" key="5">
    <source>
        <dbReference type="Proteomes" id="UP000309450"/>
    </source>
</evidence>